<proteinExistence type="predicted"/>
<comment type="caution">
    <text evidence="1">The sequence shown here is derived from an EMBL/GenBank/DDBJ whole genome shotgun (WGS) entry which is preliminary data.</text>
</comment>
<sequence>MRRFTVEREAPDYLEWRKKNPLGFVLNIDTWSATSPSTTNIIHDAGGCSSLNQSRTGNRERHGTKEHPKLCSTDIRELVKEMLRKGVVH</sequence>
<dbReference type="Proteomes" id="UP001527099">
    <property type="component" value="Unassembled WGS sequence"/>
</dbReference>
<accession>A0ABT4GM58</accession>
<evidence type="ECO:0000313" key="2">
    <source>
        <dbReference type="Proteomes" id="UP001527099"/>
    </source>
</evidence>
<dbReference type="RefSeq" id="WP_029196629.1">
    <property type="nucleotide sequence ID" value="NZ_JAMDMW010000144.1"/>
</dbReference>
<evidence type="ECO:0000313" key="1">
    <source>
        <dbReference type="EMBL" id="MCY9697161.1"/>
    </source>
</evidence>
<organism evidence="1 2">
    <name type="scientific">Paenibacillus alginolyticus</name>
    <dbReference type="NCBI Taxonomy" id="59839"/>
    <lineage>
        <taxon>Bacteria</taxon>
        <taxon>Bacillati</taxon>
        <taxon>Bacillota</taxon>
        <taxon>Bacilli</taxon>
        <taxon>Bacillales</taxon>
        <taxon>Paenibacillaceae</taxon>
        <taxon>Paenibacillus</taxon>
    </lineage>
</organism>
<gene>
    <name evidence="1" type="ORF">M5X19_30500</name>
</gene>
<name>A0ABT4GM58_9BACL</name>
<reference evidence="1 2" key="1">
    <citation type="submission" date="2022-05" db="EMBL/GenBank/DDBJ databases">
        <title>Genome Sequencing of Bee-Associated Microbes.</title>
        <authorList>
            <person name="Dunlap C."/>
        </authorList>
    </citation>
    <scope>NUCLEOTIDE SEQUENCE [LARGE SCALE GENOMIC DNA]</scope>
    <source>
        <strain evidence="1 2">NRRL B-14421</strain>
    </source>
</reference>
<protein>
    <submittedName>
        <fullName evidence="1">Uncharacterized protein</fullName>
    </submittedName>
</protein>
<dbReference type="EMBL" id="JAMDMX010000128">
    <property type="protein sequence ID" value="MCY9697161.1"/>
    <property type="molecule type" value="Genomic_DNA"/>
</dbReference>
<keyword evidence="2" id="KW-1185">Reference proteome</keyword>